<dbReference type="KEGG" id="slia:HA039_01455"/>
<dbReference type="AlphaFoldDB" id="A0A6G9GSZ9"/>
<dbReference type="Pfam" id="PF19934">
    <property type="entry name" value="DUF6397"/>
    <property type="match status" value="1"/>
</dbReference>
<dbReference type="InterPro" id="IPR045652">
    <property type="entry name" value="DUF6397"/>
</dbReference>
<sequence length="330" mass="36285">MDIVGFTGHGASAETAVAAVAGERARGSAPDVAPGSVPERPPETVALGRAARELALRRGEFELAAQLGHIRTTVAASGGRRVAARREVEWREIERLRSADGFPDVLRERVRTVGTAEGADLLAISPGRFTRLAKAGYLTPVKFYLNRYRAVVWLYLADELRTFAAEEAALLAGRFPRTLTAGRDPDEDVRPRNWRGRRIGHLLHLSEDPWERAAITGSVLDPVQRAELVPDPYERAYLGRLEPALAHGRSDSDAARAAMRPLLLADHPDEIRWHRASLAALLDEARRARPAPRPDPGEPLRRGSGKGLLTRLRLRKERGREDTHVPAPAS</sequence>
<evidence type="ECO:0000256" key="1">
    <source>
        <dbReference type="SAM" id="MobiDB-lite"/>
    </source>
</evidence>
<proteinExistence type="predicted"/>
<protein>
    <submittedName>
        <fullName evidence="2">Uncharacterized protein</fullName>
    </submittedName>
</protein>
<accession>A0A6G9GSZ9</accession>
<organism evidence="2 3">
    <name type="scientific">Streptomyces liangshanensis</name>
    <dbReference type="NCBI Taxonomy" id="2717324"/>
    <lineage>
        <taxon>Bacteria</taxon>
        <taxon>Bacillati</taxon>
        <taxon>Actinomycetota</taxon>
        <taxon>Actinomycetes</taxon>
        <taxon>Kitasatosporales</taxon>
        <taxon>Streptomycetaceae</taxon>
        <taxon>Streptomyces</taxon>
    </lineage>
</organism>
<dbReference type="RefSeq" id="WP_167022560.1">
    <property type="nucleotide sequence ID" value="NZ_CP050177.1"/>
</dbReference>
<dbReference type="Proteomes" id="UP000501179">
    <property type="component" value="Chromosome"/>
</dbReference>
<keyword evidence="3" id="KW-1185">Reference proteome</keyword>
<reference evidence="2 3" key="1">
    <citation type="submission" date="2020-03" db="EMBL/GenBank/DDBJ databases">
        <title>A novel species.</title>
        <authorList>
            <person name="Gao J."/>
        </authorList>
    </citation>
    <scope>NUCLEOTIDE SEQUENCE [LARGE SCALE GENOMIC DNA]</scope>
    <source>
        <strain evidence="2 3">QMT-12</strain>
    </source>
</reference>
<name>A0A6G9GSZ9_9ACTN</name>
<feature type="region of interest" description="Disordered" evidence="1">
    <location>
        <begin position="285"/>
        <end position="330"/>
    </location>
</feature>
<gene>
    <name evidence="2" type="ORF">HA039_01455</name>
</gene>
<evidence type="ECO:0000313" key="3">
    <source>
        <dbReference type="Proteomes" id="UP000501179"/>
    </source>
</evidence>
<dbReference type="EMBL" id="CP050177">
    <property type="protein sequence ID" value="QIQ01141.1"/>
    <property type="molecule type" value="Genomic_DNA"/>
</dbReference>
<evidence type="ECO:0000313" key="2">
    <source>
        <dbReference type="EMBL" id="QIQ01141.1"/>
    </source>
</evidence>